<dbReference type="Proteomes" id="UP000004750">
    <property type="component" value="Unassembled WGS sequence"/>
</dbReference>
<name>G9ZGZ8_9GAMM</name>
<proteinExistence type="predicted"/>
<evidence type="ECO:0000313" key="2">
    <source>
        <dbReference type="Proteomes" id="UP000004750"/>
    </source>
</evidence>
<accession>G9ZGZ8</accession>
<gene>
    <name evidence="1" type="ORF">HMPREF9080_02055</name>
</gene>
<reference evidence="1 2" key="1">
    <citation type="submission" date="2011-08" db="EMBL/GenBank/DDBJ databases">
        <authorList>
            <person name="Weinstock G."/>
            <person name="Sodergren E."/>
            <person name="Clifton S."/>
            <person name="Fulton L."/>
            <person name="Fulton B."/>
            <person name="Courtney L."/>
            <person name="Fronick C."/>
            <person name="Harrison M."/>
            <person name="Strong C."/>
            <person name="Farmer C."/>
            <person name="Delahaunty K."/>
            <person name="Markovic C."/>
            <person name="Hall O."/>
            <person name="Minx P."/>
            <person name="Tomlinson C."/>
            <person name="Mitreva M."/>
            <person name="Hou S."/>
            <person name="Chen J."/>
            <person name="Wollam A."/>
            <person name="Pepin K.H."/>
            <person name="Johnson M."/>
            <person name="Bhonagiri V."/>
            <person name="Zhang X."/>
            <person name="Suruliraj S."/>
            <person name="Warren W."/>
            <person name="Chinwalla A."/>
            <person name="Mardis E.R."/>
            <person name="Wilson R.K."/>
        </authorList>
    </citation>
    <scope>NUCLEOTIDE SEQUENCE [LARGE SCALE GENOMIC DNA]</scope>
    <source>
        <strain evidence="1 2">F0432</strain>
    </source>
</reference>
<dbReference type="HOGENOM" id="CLU_1313573_0_0_6"/>
<comment type="caution">
    <text evidence="1">The sequence shown here is derived from an EMBL/GenBank/DDBJ whole genome shotgun (WGS) entry which is preliminary data.</text>
</comment>
<dbReference type="EMBL" id="AGCM01000117">
    <property type="protein sequence ID" value="EHM52919.1"/>
    <property type="molecule type" value="Genomic_DNA"/>
</dbReference>
<dbReference type="RefSeq" id="WP_006986051.1">
    <property type="nucleotide sequence ID" value="NZ_JH417942.1"/>
</dbReference>
<protein>
    <submittedName>
        <fullName evidence="1">Uncharacterized protein</fullName>
    </submittedName>
</protein>
<dbReference type="AlphaFoldDB" id="G9ZGZ8"/>
<sequence>MISIEKPSATLMPGTRDNISRHAAKHIPVAHDWSKTGVEHKNKTDTYTLSHPYDRGYELQSSPVINAADGQPPAVLAQNPVSKDTVHSNYGHSDKMSHLDELGLRMTIGIYPSPPRTIHAASLISSGVINSNNSCVDNSLSIPSRSAGAVISRPFFVCRPDSRIRNSHSRRPASLRLFCSRHTCRQLCPTISNRLQILSPVSCYQPSTR</sequence>
<dbReference type="Gene3D" id="3.90.350.10">
    <property type="entry name" value="Transposase Inhibitor Protein From Tn5, Chain A, domain 1"/>
    <property type="match status" value="1"/>
</dbReference>
<organism evidence="1 2">
    <name type="scientific">Cardiobacterium valvarum F0432</name>
    <dbReference type="NCBI Taxonomy" id="797473"/>
    <lineage>
        <taxon>Bacteria</taxon>
        <taxon>Pseudomonadati</taxon>
        <taxon>Pseudomonadota</taxon>
        <taxon>Gammaproteobacteria</taxon>
        <taxon>Cardiobacteriales</taxon>
        <taxon>Cardiobacteriaceae</taxon>
        <taxon>Cardiobacterium</taxon>
    </lineage>
</organism>
<dbReference type="STRING" id="797473.HMPREF9080_02055"/>
<evidence type="ECO:0000313" key="1">
    <source>
        <dbReference type="EMBL" id="EHM52919.1"/>
    </source>
</evidence>